<keyword evidence="2" id="KW-0963">Cytoplasm</keyword>
<feature type="domain" description="RZ-type" evidence="12">
    <location>
        <begin position="1901"/>
        <end position="1975"/>
    </location>
</feature>
<evidence type="ECO:0000256" key="8">
    <source>
        <dbReference type="ARBA" id="ARBA00022859"/>
    </source>
</evidence>
<dbReference type="InterPro" id="IPR000571">
    <property type="entry name" value="Znf_CCCH"/>
</dbReference>
<dbReference type="InterPro" id="IPR046439">
    <property type="entry name" value="ZF_RZ_dom"/>
</dbReference>
<proteinExistence type="predicted"/>
<dbReference type="InterPro" id="IPR027417">
    <property type="entry name" value="P-loop_NTPase"/>
</dbReference>
<keyword evidence="8" id="KW-0391">Immunity</keyword>
<dbReference type="GO" id="GO:0031380">
    <property type="term" value="C:nuclear RNA-directed RNA polymerase complex"/>
    <property type="evidence" value="ECO:0007669"/>
    <property type="project" value="TreeGrafter"/>
</dbReference>
<protein>
    <recommendedName>
        <fullName evidence="15">NFX1-type zinc finger-containing protein 1</fullName>
    </recommendedName>
</protein>
<dbReference type="InterPro" id="IPR045055">
    <property type="entry name" value="DNA2/NAM7-like"/>
</dbReference>
<keyword evidence="5 9" id="KW-0863">Zinc-finger</keyword>
<sequence>MHNGRGRGRQSRGSGCARRRGGISNRRNTAPRARTVCDYYLRGRCTYGDNCRFLHPEENSSDSNLSSDTPTLATEAHDRYYEFKRELRGTWGDRDFARAWGLAIAILDSPVQQCHQAITRDLADNDEGGLIYVVRTIEFTMGTRYVLPSSTLAKRVQVAQLFLQAITHQAIVNCLSVESYLGVIYRVLGGVAGERAVELFTSLPGRAQEASVDVKPLIVLSITALHQLLQRERKCLLNDDLPDLLTMLDAELARLPTDLASPDIHAAHARLDAMRRMTQGARGRLVDTDATSAAGAILSGPTHSTFPYAIVTPGGNHDNDFSDMTKIEIFPTLNEILSNTPEFLPTTDLSQPHFLVDPVQRHLDSAFRLLRHDIFGPMKDSVGYLLEQQDVSQGVTAAPHIGSNLKAHTYSGATVQHVLVNPRYGLEVILSFTPPPQLKTRSAPDRRRWWKESSRLEPGGLVCLVSPGNGSNEFLLFVVTNKSVDDVKGERGHSSLVGQGSNPSITARLVKETRSTLTLLNQVFIEKRKGLLVDMPGIIPDTFVPILQNLQRMVRNGSLAFQRWILPPQDPALHEPHQQEAIPPPMYARKLGFVFKLDAITKNGQTDINLNPALPNSIDLQALETVTGLDEGQCQALIEALTREYSLIQGPPGTGKSYVGVQLLRVLLHHKNEANLGPVIIICYTNHALDQFLKHLMDVGIESVIRIGGQSRTEELEGKNLRIVSRNEAKTRVETQILGASYNKIEKALKHTGNRLKPIHMARRGLMEWETLSPYVSSRYGRIALQFKMEDDDGFTVVGSDPLQLWLGKARNLGAFEGVAGGQDYDLQALRRKAERSIYSLESHERWALAESWYTEMAADNSERVCELLDEVQRRREAIAGVHADVDRRTLLQADVVGVTTTGLARNINTLRCLGSKVIVCEEAAEVMEPHILSAFMPGVEHFIQIGDHRQLRPQIQNYRFSLETPEGRAYQLDRSQFERRAVGEPGLAPISVAQLKIQRRMRPEISALIRSVYPRLRDHETVHEYPHVTGVRNYLFWLDHEHPEDARNDGARVKSHSNPWEVSMATALVRHLVKQGKYSSTDIALLTPYTGQLQKLRAALSSDFEVFLSDRDLEKLAEDGLAGEEEADSEVDGRKPLEKKKLLQTIRLATVDNFQGEEAKVVVVSLVRSNDSRKVGFLRTENRINVLLSRAQHGLYLIGNAKTYQNVQMWADVYQQLVDRNAVGPSIALCCPRHPETAIECAEPDDFSRKSPEGGCSLICDQRLDPCGHRCPAPCHSEALHDVFSCLQPCPRIRTTCQHPCPKLCGDRCGPCLVIVDGIPLPCGHISGDVACHKTLVPDSITCSRLVQKTVTACGHTVTVPCYQDVSSGTFPCPTACDQTLVCGDRCPGACGTCRKKGQDNVVVFEHQVCKRICGLRSSTCSHLCARRCHDGEDCGSCTQKCQVRCPHSQCSQQCHKPCAPCIEPCAWSCEHMGQCSLPCAAPCDRLPCQKRCSHLLRCGHQCPSFCGELCPDGLCQICCVTAIKEARVDLLEFKTYGEIDLNESPITVLGCGHFFTGETLDGMLAMSEVYTTNALGEYNGLRDLSGTMSKSVPSCPDCRVPIRQFSTRRYNRVVNRAIMDETVKRFVMDGTQRLRDLEKLWNKARQDLANSREGMAKKSKSGSESTFRKRYSELANVRGAVQRLKRDVEAEHQPTKKLFDAIVTSQWSQKTHSLEQQMLRLNLTNTRGRSPTIAPPPVYNTHISVEAEALYLQVGETVLYDKLSLVARNEVLRALVKLPNLEKDVMEFFKACLRTIAATQKAKLPRLVIRLSLAYARIARLSAWYRRKVSSSETDVAEPATTEDNKKMKKSESEDTSATARKLLVEALALCGTFEDGKNFRSEVEETIKLFDATRYEEVTPEEIEAIKQAMVSGRGGISTHSGHWYNCENGHPFAIGECGMPMEMARCPECGARIGGTNHEFVGGVSRARNME</sequence>
<dbReference type="Gene3D" id="3.40.50.300">
    <property type="entry name" value="P-loop containing nucleotide triphosphate hydrolases"/>
    <property type="match status" value="3"/>
</dbReference>
<feature type="region of interest" description="Disordered" evidence="10">
    <location>
        <begin position="1836"/>
        <end position="1857"/>
    </location>
</feature>
<evidence type="ECO:0008006" key="15">
    <source>
        <dbReference type="Google" id="ProtNLM"/>
    </source>
</evidence>
<dbReference type="GO" id="GO:0004386">
    <property type="term" value="F:helicase activity"/>
    <property type="evidence" value="ECO:0007669"/>
    <property type="project" value="InterPro"/>
</dbReference>
<dbReference type="GO" id="GO:0005737">
    <property type="term" value="C:cytoplasm"/>
    <property type="evidence" value="ECO:0007669"/>
    <property type="project" value="UniProtKB-SubCell"/>
</dbReference>
<evidence type="ECO:0000256" key="3">
    <source>
        <dbReference type="ARBA" id="ARBA00022723"/>
    </source>
</evidence>
<dbReference type="InterPro" id="IPR036855">
    <property type="entry name" value="Znf_CCCH_sf"/>
</dbReference>
<dbReference type="Proteomes" id="UP001172159">
    <property type="component" value="Unassembled WGS sequence"/>
</dbReference>
<dbReference type="SMART" id="SM00356">
    <property type="entry name" value="ZnF_C3H1"/>
    <property type="match status" value="1"/>
</dbReference>
<dbReference type="CDD" id="cd17936">
    <property type="entry name" value="EEXXEc_NFX1"/>
    <property type="match status" value="1"/>
</dbReference>
<dbReference type="EMBL" id="JAUKTV010000017">
    <property type="protein sequence ID" value="KAK0710442.1"/>
    <property type="molecule type" value="Genomic_DNA"/>
</dbReference>
<feature type="compositionally biased region" description="Basic residues" evidence="10">
    <location>
        <begin position="1"/>
        <end position="10"/>
    </location>
</feature>
<evidence type="ECO:0000313" key="13">
    <source>
        <dbReference type="EMBL" id="KAK0710442.1"/>
    </source>
</evidence>
<keyword evidence="6" id="KW-0067">ATP-binding</keyword>
<feature type="region of interest" description="Disordered" evidence="10">
    <location>
        <begin position="1"/>
        <end position="27"/>
    </location>
</feature>
<keyword evidence="14" id="KW-1185">Reference proteome</keyword>
<dbReference type="PROSITE" id="PS51981">
    <property type="entry name" value="ZF_RZ"/>
    <property type="match status" value="1"/>
</dbReference>
<evidence type="ECO:0000256" key="5">
    <source>
        <dbReference type="ARBA" id="ARBA00022771"/>
    </source>
</evidence>
<evidence type="ECO:0000256" key="10">
    <source>
        <dbReference type="SAM" id="MobiDB-lite"/>
    </source>
</evidence>
<dbReference type="PANTHER" id="PTHR10887:SF445">
    <property type="entry name" value="NFX1-TYPE ZINC FINGER-CONTAINING PROTEIN 1"/>
    <property type="match status" value="1"/>
</dbReference>
<dbReference type="Pfam" id="PF20173">
    <property type="entry name" value="ZnF_RZ-type"/>
    <property type="match status" value="1"/>
</dbReference>
<dbReference type="GO" id="GO:0002376">
    <property type="term" value="P:immune system process"/>
    <property type="evidence" value="ECO:0007669"/>
    <property type="project" value="UniProtKB-KW"/>
</dbReference>
<evidence type="ECO:0000256" key="1">
    <source>
        <dbReference type="ARBA" id="ARBA00004496"/>
    </source>
</evidence>
<dbReference type="InterPro" id="IPR000967">
    <property type="entry name" value="Znf_NFX1"/>
</dbReference>
<dbReference type="InterPro" id="IPR041367">
    <property type="entry name" value="Znf-CCCH_4"/>
</dbReference>
<accession>A0AA40A741</accession>
<evidence type="ECO:0000259" key="12">
    <source>
        <dbReference type="PROSITE" id="PS51981"/>
    </source>
</evidence>
<dbReference type="Pfam" id="PF13086">
    <property type="entry name" value="AAA_11"/>
    <property type="match status" value="1"/>
</dbReference>
<dbReference type="InterPro" id="IPR041679">
    <property type="entry name" value="DNA2/NAM7-like_C"/>
</dbReference>
<keyword evidence="3 9" id="KW-0479">Metal-binding</keyword>
<dbReference type="SMART" id="SM00438">
    <property type="entry name" value="ZnF_NFX"/>
    <property type="match status" value="5"/>
</dbReference>
<keyword evidence="6" id="KW-0547">Nucleotide-binding</keyword>
<dbReference type="FunFam" id="3.40.50.300:FF:001660">
    <property type="entry name" value="NF-X1 finger and helicase protein, putative"/>
    <property type="match status" value="1"/>
</dbReference>
<dbReference type="SUPFAM" id="SSF52540">
    <property type="entry name" value="P-loop containing nucleoside triphosphate hydrolases"/>
    <property type="match status" value="1"/>
</dbReference>
<reference evidence="13" key="1">
    <citation type="submission" date="2023-06" db="EMBL/GenBank/DDBJ databases">
        <title>Genome-scale phylogeny and comparative genomics of the fungal order Sordariales.</title>
        <authorList>
            <consortium name="Lawrence Berkeley National Laboratory"/>
            <person name="Hensen N."/>
            <person name="Bonometti L."/>
            <person name="Westerberg I."/>
            <person name="Brannstrom I.O."/>
            <person name="Guillou S."/>
            <person name="Cros-Aarteil S."/>
            <person name="Calhoun S."/>
            <person name="Haridas S."/>
            <person name="Kuo A."/>
            <person name="Mondo S."/>
            <person name="Pangilinan J."/>
            <person name="Riley R."/>
            <person name="Labutti K."/>
            <person name="Andreopoulos B."/>
            <person name="Lipzen A."/>
            <person name="Chen C."/>
            <person name="Yanf M."/>
            <person name="Daum C."/>
            <person name="Ng V."/>
            <person name="Clum A."/>
            <person name="Steindorff A."/>
            <person name="Ohm R."/>
            <person name="Martin F."/>
            <person name="Silar P."/>
            <person name="Natvig D."/>
            <person name="Lalanne C."/>
            <person name="Gautier V."/>
            <person name="Ament-Velasquez S.L."/>
            <person name="Kruys A."/>
            <person name="Hutchinson M.I."/>
            <person name="Powell A.J."/>
            <person name="Barry K."/>
            <person name="Miller A.N."/>
            <person name="Grigoriev I.V."/>
            <person name="Debuchy R."/>
            <person name="Gladieux P."/>
            <person name="Thoren M.H."/>
            <person name="Johannesson H."/>
        </authorList>
    </citation>
    <scope>NUCLEOTIDE SEQUENCE</scope>
    <source>
        <strain evidence="13">CBS 540.89</strain>
    </source>
</reference>
<dbReference type="GO" id="GO:0031048">
    <property type="term" value="P:regulatory ncRNA-mediated heterochromatin formation"/>
    <property type="evidence" value="ECO:0007669"/>
    <property type="project" value="TreeGrafter"/>
</dbReference>
<evidence type="ECO:0000256" key="9">
    <source>
        <dbReference type="PROSITE-ProRule" id="PRU00723"/>
    </source>
</evidence>
<dbReference type="InterPro" id="IPR047187">
    <property type="entry name" value="SF1_C_Upf1"/>
</dbReference>
<keyword evidence="4" id="KW-0677">Repeat</keyword>
<dbReference type="CDD" id="cd18808">
    <property type="entry name" value="SF1_C_Upf1"/>
    <property type="match status" value="1"/>
</dbReference>
<comment type="caution">
    <text evidence="13">The sequence shown here is derived from an EMBL/GenBank/DDBJ whole genome shotgun (WGS) entry which is preliminary data.</text>
</comment>
<organism evidence="13 14">
    <name type="scientific">Apiosordaria backusii</name>
    <dbReference type="NCBI Taxonomy" id="314023"/>
    <lineage>
        <taxon>Eukaryota</taxon>
        <taxon>Fungi</taxon>
        <taxon>Dikarya</taxon>
        <taxon>Ascomycota</taxon>
        <taxon>Pezizomycotina</taxon>
        <taxon>Sordariomycetes</taxon>
        <taxon>Sordariomycetidae</taxon>
        <taxon>Sordariales</taxon>
        <taxon>Lasiosphaeriaceae</taxon>
        <taxon>Apiosordaria</taxon>
    </lineage>
</organism>
<dbReference type="CDD" id="cd06008">
    <property type="entry name" value="NF-X1-zinc-finger"/>
    <property type="match status" value="2"/>
</dbReference>
<name>A0AA40A741_9PEZI</name>
<evidence type="ECO:0000259" key="11">
    <source>
        <dbReference type="PROSITE" id="PS50103"/>
    </source>
</evidence>
<evidence type="ECO:0000256" key="7">
    <source>
        <dbReference type="ARBA" id="ARBA00022833"/>
    </source>
</evidence>
<dbReference type="Pfam" id="PF13087">
    <property type="entry name" value="AAA_12"/>
    <property type="match status" value="1"/>
</dbReference>
<keyword evidence="6" id="KW-0347">Helicase</keyword>
<evidence type="ECO:0000256" key="4">
    <source>
        <dbReference type="ARBA" id="ARBA00022737"/>
    </source>
</evidence>
<evidence type="ECO:0000256" key="2">
    <source>
        <dbReference type="ARBA" id="ARBA00022490"/>
    </source>
</evidence>
<keyword evidence="6" id="KW-0378">Hydrolase</keyword>
<feature type="zinc finger region" description="C3H1-type" evidence="9">
    <location>
        <begin position="31"/>
        <end position="58"/>
    </location>
</feature>
<dbReference type="GO" id="GO:0008270">
    <property type="term" value="F:zinc ion binding"/>
    <property type="evidence" value="ECO:0007669"/>
    <property type="project" value="UniProtKB-KW"/>
</dbReference>
<dbReference type="PANTHER" id="PTHR10887">
    <property type="entry name" value="DNA2/NAM7 HELICASE FAMILY"/>
    <property type="match status" value="1"/>
</dbReference>
<dbReference type="Pfam" id="PF18044">
    <property type="entry name" value="zf-CCCH_4"/>
    <property type="match status" value="1"/>
</dbReference>
<feature type="compositionally biased region" description="Basic and acidic residues" evidence="10">
    <location>
        <begin position="1845"/>
        <end position="1855"/>
    </location>
</feature>
<evidence type="ECO:0000256" key="6">
    <source>
        <dbReference type="ARBA" id="ARBA00022806"/>
    </source>
</evidence>
<dbReference type="PROSITE" id="PS50103">
    <property type="entry name" value="ZF_C3H1"/>
    <property type="match status" value="1"/>
</dbReference>
<comment type="subcellular location">
    <subcellularLocation>
        <location evidence="1">Cytoplasm</location>
    </subcellularLocation>
</comment>
<dbReference type="InterPro" id="IPR041677">
    <property type="entry name" value="DNA2/NAM7_AAA_11"/>
</dbReference>
<keyword evidence="7 9" id="KW-0862">Zinc</keyword>
<gene>
    <name evidence="13" type="ORF">B0T21DRAFT_77739</name>
</gene>
<dbReference type="SUPFAM" id="SSF90229">
    <property type="entry name" value="CCCH zinc finger"/>
    <property type="match status" value="1"/>
</dbReference>
<evidence type="ECO:0000313" key="14">
    <source>
        <dbReference type="Proteomes" id="UP001172159"/>
    </source>
</evidence>
<feature type="domain" description="C3H1-type" evidence="11">
    <location>
        <begin position="31"/>
        <end position="58"/>
    </location>
</feature>